<keyword evidence="2" id="KW-1185">Reference proteome</keyword>
<name>F8Q9B5_SERL3</name>
<dbReference type="AlphaFoldDB" id="F8Q9B5"/>
<reference evidence="2" key="1">
    <citation type="journal article" date="2011" name="Science">
        <title>The plant cell wall-decomposing machinery underlies the functional diversity of forest fungi.</title>
        <authorList>
            <person name="Eastwood D.C."/>
            <person name="Floudas D."/>
            <person name="Binder M."/>
            <person name="Majcherczyk A."/>
            <person name="Schneider P."/>
            <person name="Aerts A."/>
            <person name="Asiegbu F.O."/>
            <person name="Baker S.E."/>
            <person name="Barry K."/>
            <person name="Bendiksby M."/>
            <person name="Blumentritt M."/>
            <person name="Coutinho P.M."/>
            <person name="Cullen D."/>
            <person name="de Vries R.P."/>
            <person name="Gathman A."/>
            <person name="Goodell B."/>
            <person name="Henrissat B."/>
            <person name="Ihrmark K."/>
            <person name="Kauserud H."/>
            <person name="Kohler A."/>
            <person name="LaButti K."/>
            <person name="Lapidus A."/>
            <person name="Lavin J.L."/>
            <person name="Lee Y.-H."/>
            <person name="Lindquist E."/>
            <person name="Lilly W."/>
            <person name="Lucas S."/>
            <person name="Morin E."/>
            <person name="Murat C."/>
            <person name="Oguiza J.A."/>
            <person name="Park J."/>
            <person name="Pisabarro A.G."/>
            <person name="Riley R."/>
            <person name="Rosling A."/>
            <person name="Salamov A."/>
            <person name="Schmidt O."/>
            <person name="Schmutz J."/>
            <person name="Skrede I."/>
            <person name="Stenlid J."/>
            <person name="Wiebenga A."/>
            <person name="Xie X."/>
            <person name="Kuees U."/>
            <person name="Hibbett D.S."/>
            <person name="Hoffmeister D."/>
            <person name="Hoegberg N."/>
            <person name="Martin F."/>
            <person name="Grigoriev I.V."/>
            <person name="Watkinson S.C."/>
        </authorList>
    </citation>
    <scope>NUCLEOTIDE SEQUENCE [LARGE SCALE GENOMIC DNA]</scope>
    <source>
        <strain evidence="2">strain S7.3</strain>
    </source>
</reference>
<dbReference type="InParanoid" id="F8Q9B5"/>
<evidence type="ECO:0000313" key="2">
    <source>
        <dbReference type="Proteomes" id="UP000008063"/>
    </source>
</evidence>
<evidence type="ECO:0000313" key="1">
    <source>
        <dbReference type="EMBL" id="EGN95170.1"/>
    </source>
</evidence>
<sequence length="84" mass="9392">MGELCRVKEGMCDSDRRARLCKVREWNGVSGDNNYTTRDPRASPNYQNISQLRCPKELLRSTFFTVAGQHHGCAFIALTPGMAG</sequence>
<proteinExistence type="predicted"/>
<accession>F8Q9B5</accession>
<organism evidence="2">
    <name type="scientific">Serpula lacrymans var. lacrymans (strain S7.3)</name>
    <name type="common">Dry rot fungus</name>
    <dbReference type="NCBI Taxonomy" id="936435"/>
    <lineage>
        <taxon>Eukaryota</taxon>
        <taxon>Fungi</taxon>
        <taxon>Dikarya</taxon>
        <taxon>Basidiomycota</taxon>
        <taxon>Agaricomycotina</taxon>
        <taxon>Agaricomycetes</taxon>
        <taxon>Agaricomycetidae</taxon>
        <taxon>Boletales</taxon>
        <taxon>Coniophorineae</taxon>
        <taxon>Serpulaceae</taxon>
        <taxon>Serpula</taxon>
    </lineage>
</organism>
<dbReference type="Proteomes" id="UP000008063">
    <property type="component" value="Unassembled WGS sequence"/>
</dbReference>
<dbReference type="EMBL" id="GL945486">
    <property type="protein sequence ID" value="EGN95170.1"/>
    <property type="molecule type" value="Genomic_DNA"/>
</dbReference>
<dbReference type="HOGENOM" id="CLU_2528851_0_0_1"/>
<protein>
    <submittedName>
        <fullName evidence="1">Uncharacterized protein</fullName>
    </submittedName>
</protein>
<gene>
    <name evidence="1" type="ORF">SERLA73DRAFT_143253</name>
</gene>